<feature type="non-terminal residue" evidence="1">
    <location>
        <position position="89"/>
    </location>
</feature>
<gene>
    <name evidence="1" type="ORF">HaLaN_31069</name>
</gene>
<protein>
    <submittedName>
        <fullName evidence="1">Uncharacterized protein</fullName>
    </submittedName>
</protein>
<dbReference type="AlphaFoldDB" id="A0A6A0AH62"/>
<accession>A0A6A0AH62</accession>
<sequence length="89" mass="9946">YNKCNVKSLEWLTSYIEWATEQRSKGIPAPGVKYLVWNCEVPPGKKLAHGTGYCFGLADRVRPVGFEPGTCWARGVWISSQSSLQWVGV</sequence>
<dbReference type="Proteomes" id="UP000485058">
    <property type="component" value="Unassembled WGS sequence"/>
</dbReference>
<name>A0A6A0AH62_HAELA</name>
<organism evidence="1 2">
    <name type="scientific">Haematococcus lacustris</name>
    <name type="common">Green alga</name>
    <name type="synonym">Haematococcus pluvialis</name>
    <dbReference type="NCBI Taxonomy" id="44745"/>
    <lineage>
        <taxon>Eukaryota</taxon>
        <taxon>Viridiplantae</taxon>
        <taxon>Chlorophyta</taxon>
        <taxon>core chlorophytes</taxon>
        <taxon>Chlorophyceae</taxon>
        <taxon>CS clade</taxon>
        <taxon>Chlamydomonadales</taxon>
        <taxon>Haematococcaceae</taxon>
        <taxon>Haematococcus</taxon>
    </lineage>
</organism>
<feature type="non-terminal residue" evidence="1">
    <location>
        <position position="1"/>
    </location>
</feature>
<comment type="caution">
    <text evidence="1">The sequence shown here is derived from an EMBL/GenBank/DDBJ whole genome shotgun (WGS) entry which is preliminary data.</text>
</comment>
<keyword evidence="2" id="KW-1185">Reference proteome</keyword>
<reference evidence="1 2" key="1">
    <citation type="submission" date="2020-02" db="EMBL/GenBank/DDBJ databases">
        <title>Draft genome sequence of Haematococcus lacustris strain NIES-144.</title>
        <authorList>
            <person name="Morimoto D."/>
            <person name="Nakagawa S."/>
            <person name="Yoshida T."/>
            <person name="Sawayama S."/>
        </authorList>
    </citation>
    <scope>NUCLEOTIDE SEQUENCE [LARGE SCALE GENOMIC DNA]</scope>
    <source>
        <strain evidence="1 2">NIES-144</strain>
    </source>
</reference>
<dbReference type="EMBL" id="BLLF01006084">
    <property type="protein sequence ID" value="GFH31935.1"/>
    <property type="molecule type" value="Genomic_DNA"/>
</dbReference>
<proteinExistence type="predicted"/>
<evidence type="ECO:0000313" key="1">
    <source>
        <dbReference type="EMBL" id="GFH31935.1"/>
    </source>
</evidence>
<evidence type="ECO:0000313" key="2">
    <source>
        <dbReference type="Proteomes" id="UP000485058"/>
    </source>
</evidence>